<dbReference type="AlphaFoldDB" id="A0A7M2YWK7"/>
<evidence type="ECO:0000313" key="3">
    <source>
        <dbReference type="Proteomes" id="UP000254134"/>
    </source>
</evidence>
<keyword evidence="1" id="KW-1133">Transmembrane helix</keyword>
<dbReference type="EMBL" id="QQZY01000006">
    <property type="protein sequence ID" value="RDI73959.1"/>
    <property type="molecule type" value="Genomic_DNA"/>
</dbReference>
<evidence type="ECO:0000256" key="1">
    <source>
        <dbReference type="SAM" id="Phobius"/>
    </source>
</evidence>
<comment type="caution">
    <text evidence="2">The sequence shown here is derived from an EMBL/GenBank/DDBJ whole genome shotgun (WGS) entry which is preliminary data.</text>
</comment>
<name>A0A7M2YWK7_9ACTN</name>
<feature type="transmembrane region" description="Helical" evidence="1">
    <location>
        <begin position="200"/>
        <end position="220"/>
    </location>
</feature>
<gene>
    <name evidence="2" type="ORF">Gocc_2523</name>
</gene>
<reference evidence="3" key="2">
    <citation type="journal article" date="2019" name="MicrobiologyOpen">
        <title>High-quality draft genome sequence of Gaiella occulta isolated from a 150 meter deep mineral water borehole and comparison with the genome sequences of other deep-branching lineages of the phylum Actinobacteria.</title>
        <authorList>
            <person name="Severino R."/>
            <person name="Froufe H.J.C."/>
            <person name="Barroso C."/>
            <person name="Albuquerque L."/>
            <person name="Lobo-da-Cunha A."/>
            <person name="da Costa M.S."/>
            <person name="Egas C."/>
        </authorList>
    </citation>
    <scope>NUCLEOTIDE SEQUENCE [LARGE SCALE GENOMIC DNA]</scope>
    <source>
        <strain evidence="3">F2-233</strain>
    </source>
</reference>
<reference evidence="2 3" key="1">
    <citation type="submission" date="2018-07" db="EMBL/GenBank/DDBJ databases">
        <title>High-quality-draft genome sequence of Gaiella occulta.</title>
        <authorList>
            <person name="Severino R."/>
            <person name="Froufe H.J.C."/>
            <person name="Rainey F.A."/>
            <person name="Barroso C."/>
            <person name="Albuquerque L."/>
            <person name="Lobo-Da-Cunha A."/>
            <person name="Da Costa M.S."/>
            <person name="Egas C."/>
        </authorList>
    </citation>
    <scope>NUCLEOTIDE SEQUENCE [LARGE SCALE GENOMIC DNA]</scope>
    <source>
        <strain evidence="2 3">F2-233</strain>
    </source>
</reference>
<feature type="transmembrane region" description="Helical" evidence="1">
    <location>
        <begin position="52"/>
        <end position="76"/>
    </location>
</feature>
<feature type="transmembrane region" description="Helical" evidence="1">
    <location>
        <begin position="174"/>
        <end position="194"/>
    </location>
</feature>
<keyword evidence="1" id="KW-0812">Transmembrane</keyword>
<keyword evidence="3" id="KW-1185">Reference proteome</keyword>
<protein>
    <submittedName>
        <fullName evidence="2">Uncharacterized protein</fullName>
    </submittedName>
</protein>
<feature type="transmembrane region" description="Helical" evidence="1">
    <location>
        <begin position="82"/>
        <end position="108"/>
    </location>
</feature>
<proteinExistence type="predicted"/>
<organism evidence="2 3">
    <name type="scientific">Gaiella occulta</name>
    <dbReference type="NCBI Taxonomy" id="1002870"/>
    <lineage>
        <taxon>Bacteria</taxon>
        <taxon>Bacillati</taxon>
        <taxon>Actinomycetota</taxon>
        <taxon>Thermoleophilia</taxon>
        <taxon>Gaiellales</taxon>
        <taxon>Gaiellaceae</taxon>
        <taxon>Gaiella</taxon>
    </lineage>
</organism>
<sequence>MGLLAALAVWDASAGALPNVGEWLDVGVVSLLLMPATFLAAWAALPLASARGLVAVAAALGVLSLLLDLAGMGALFNVAKLLALTLAGFWFLQLFEALSWVVLVSLIVPWVDILSVWRGPTDYVISEQPGLFDRISIAFRLPGEEGSANIGPPDILFFALFLATAARFGLRVGWTWLGMAGLLALTLIGTTAFAVDGLPALPAIALGFLLPNLDLLWRAWRGRGLETSSG</sequence>
<evidence type="ECO:0000313" key="2">
    <source>
        <dbReference type="EMBL" id="RDI73959.1"/>
    </source>
</evidence>
<feature type="transmembrane region" description="Helical" evidence="1">
    <location>
        <begin position="26"/>
        <end position="45"/>
    </location>
</feature>
<accession>A0A7M2YWK7</accession>
<keyword evidence="1" id="KW-0472">Membrane</keyword>
<dbReference type="Proteomes" id="UP000254134">
    <property type="component" value="Unassembled WGS sequence"/>
</dbReference>